<gene>
    <name evidence="1" type="ORF">AMD01_22455</name>
</gene>
<dbReference type="OrthoDB" id="2915537at2"/>
<dbReference type="PATRIC" id="fig|284581.3.peg.3344"/>
<dbReference type="AlphaFoldDB" id="A0A0M0KEL0"/>
<dbReference type="RefSeq" id="WP_053403674.1">
    <property type="nucleotide sequence ID" value="NZ_JAUKEN010000003.1"/>
</dbReference>
<dbReference type="EMBL" id="LILC01000037">
    <property type="protein sequence ID" value="KOO37239.1"/>
    <property type="molecule type" value="Genomic_DNA"/>
</dbReference>
<sequence>MELSESKSIRFYDRILPKEDLTGKAKIFQAITDEIAKIDHELEKKIEKISVEDKATGEIVNAILEKAREQTSQHLALLENVDDQMTKIISSYDQQVDAMKSQSMTFCYLEEKIGSLTLPLSSSPFVPKKTPPFK</sequence>
<proteinExistence type="predicted"/>
<accession>A0A0M0KEL0</accession>
<name>A0A0M0KEL0_9BACI</name>
<organism evidence="1 2">
    <name type="scientific">Priestia koreensis</name>
    <dbReference type="NCBI Taxonomy" id="284581"/>
    <lineage>
        <taxon>Bacteria</taxon>
        <taxon>Bacillati</taxon>
        <taxon>Bacillota</taxon>
        <taxon>Bacilli</taxon>
        <taxon>Bacillales</taxon>
        <taxon>Bacillaceae</taxon>
        <taxon>Priestia</taxon>
    </lineage>
</organism>
<reference evidence="2" key="1">
    <citation type="submission" date="2015-08" db="EMBL/GenBank/DDBJ databases">
        <title>Fjat-14210 dsm16467.</title>
        <authorList>
            <person name="Liu B."/>
            <person name="Wang J."/>
            <person name="Zhu Y."/>
            <person name="Liu G."/>
            <person name="Chen Q."/>
            <person name="Chen Z."/>
            <person name="Lan J."/>
            <person name="Che J."/>
            <person name="Ge C."/>
            <person name="Shi H."/>
            <person name="Pan Z."/>
            <person name="Liu X."/>
        </authorList>
    </citation>
    <scope>NUCLEOTIDE SEQUENCE [LARGE SCALE GENOMIC DNA]</scope>
    <source>
        <strain evidence="2">DSM 16467</strain>
    </source>
</reference>
<protein>
    <submittedName>
        <fullName evidence="1">Uncharacterized protein</fullName>
    </submittedName>
</protein>
<evidence type="ECO:0000313" key="1">
    <source>
        <dbReference type="EMBL" id="KOO37239.1"/>
    </source>
</evidence>
<dbReference type="Proteomes" id="UP000037558">
    <property type="component" value="Unassembled WGS sequence"/>
</dbReference>
<keyword evidence="2" id="KW-1185">Reference proteome</keyword>
<comment type="caution">
    <text evidence="1">The sequence shown here is derived from an EMBL/GenBank/DDBJ whole genome shotgun (WGS) entry which is preliminary data.</text>
</comment>
<evidence type="ECO:0000313" key="2">
    <source>
        <dbReference type="Proteomes" id="UP000037558"/>
    </source>
</evidence>